<evidence type="ECO:0000256" key="3">
    <source>
        <dbReference type="ARBA" id="ARBA00012856"/>
    </source>
</evidence>
<name>A0A1G7GJE5_9BACL</name>
<organism evidence="11 12">
    <name type="scientific">Fontibacillus panacisegetis</name>
    <dbReference type="NCBI Taxonomy" id="670482"/>
    <lineage>
        <taxon>Bacteria</taxon>
        <taxon>Bacillati</taxon>
        <taxon>Bacillota</taxon>
        <taxon>Bacilli</taxon>
        <taxon>Bacillales</taxon>
        <taxon>Paenibacillaceae</taxon>
        <taxon>Fontibacillus</taxon>
    </lineage>
</organism>
<dbReference type="PANTHER" id="PTHR48069">
    <property type="entry name" value="DIHYDROFOLATE REDUCTASE"/>
    <property type="match status" value="1"/>
</dbReference>
<reference evidence="11 12" key="1">
    <citation type="submission" date="2016-10" db="EMBL/GenBank/DDBJ databases">
        <authorList>
            <person name="de Groot N.N."/>
        </authorList>
    </citation>
    <scope>NUCLEOTIDE SEQUENCE [LARGE SCALE GENOMIC DNA]</scope>
    <source>
        <strain evidence="11 12">DSM 28129</strain>
    </source>
</reference>
<feature type="domain" description="DHFR" evidence="10">
    <location>
        <begin position="2"/>
        <end position="160"/>
    </location>
</feature>
<evidence type="ECO:0000256" key="7">
    <source>
        <dbReference type="ARBA" id="ARBA00025067"/>
    </source>
</evidence>
<evidence type="ECO:0000313" key="12">
    <source>
        <dbReference type="Proteomes" id="UP000198972"/>
    </source>
</evidence>
<dbReference type="RefSeq" id="WP_091227041.1">
    <property type="nucleotide sequence ID" value="NZ_FNBG01000003.1"/>
</dbReference>
<gene>
    <name evidence="11" type="ORF">SAMN04488542_10381</name>
</gene>
<dbReference type="AlphaFoldDB" id="A0A1G7GJE5"/>
<accession>A0A1G7GJE5</accession>
<dbReference type="Proteomes" id="UP000198972">
    <property type="component" value="Unassembled WGS sequence"/>
</dbReference>
<dbReference type="PROSITE" id="PS00075">
    <property type="entry name" value="DHFR_1"/>
    <property type="match status" value="1"/>
</dbReference>
<dbReference type="GO" id="GO:0006730">
    <property type="term" value="P:one-carbon metabolic process"/>
    <property type="evidence" value="ECO:0007669"/>
    <property type="project" value="UniProtKB-KW"/>
</dbReference>
<dbReference type="GO" id="GO:0004146">
    <property type="term" value="F:dihydrofolate reductase activity"/>
    <property type="evidence" value="ECO:0007669"/>
    <property type="project" value="UniProtKB-EC"/>
</dbReference>
<dbReference type="GO" id="GO:0005829">
    <property type="term" value="C:cytosol"/>
    <property type="evidence" value="ECO:0007669"/>
    <property type="project" value="TreeGrafter"/>
</dbReference>
<dbReference type="PRINTS" id="PR00070">
    <property type="entry name" value="DHFR"/>
</dbReference>
<protein>
    <recommendedName>
        <fullName evidence="3 8">Dihydrofolate reductase</fullName>
        <ecNumber evidence="3 8">1.5.1.3</ecNumber>
    </recommendedName>
</protein>
<evidence type="ECO:0000313" key="11">
    <source>
        <dbReference type="EMBL" id="SDE88225.1"/>
    </source>
</evidence>
<dbReference type="EMBL" id="FNBG01000003">
    <property type="protein sequence ID" value="SDE88225.1"/>
    <property type="molecule type" value="Genomic_DNA"/>
</dbReference>
<comment type="similarity">
    <text evidence="2 8 9">Belongs to the dihydrofolate reductase family.</text>
</comment>
<dbReference type="Pfam" id="PF00186">
    <property type="entry name" value="DHFR_1"/>
    <property type="match status" value="1"/>
</dbReference>
<dbReference type="OrthoDB" id="9804315at2"/>
<comment type="pathway">
    <text evidence="1 8">Cofactor biosynthesis; tetrahydrofolate biosynthesis; 5,6,7,8-tetrahydrofolate from 7,8-dihydrofolate: step 1/1.</text>
</comment>
<dbReference type="InterPro" id="IPR017925">
    <property type="entry name" value="DHFR_CS"/>
</dbReference>
<comment type="function">
    <text evidence="7 8">Key enzyme in folate metabolism. Catalyzes an essential reaction for de novo glycine and purine synthesis, and for DNA precursor synthesis.</text>
</comment>
<dbReference type="STRING" id="670482.SAMN04488542_10381"/>
<comment type="catalytic activity">
    <reaction evidence="8">
        <text>(6S)-5,6,7,8-tetrahydrofolate + NADP(+) = 7,8-dihydrofolate + NADPH + H(+)</text>
        <dbReference type="Rhea" id="RHEA:15009"/>
        <dbReference type="ChEBI" id="CHEBI:15378"/>
        <dbReference type="ChEBI" id="CHEBI:57451"/>
        <dbReference type="ChEBI" id="CHEBI:57453"/>
        <dbReference type="ChEBI" id="CHEBI:57783"/>
        <dbReference type="ChEBI" id="CHEBI:58349"/>
        <dbReference type="EC" id="1.5.1.3"/>
    </reaction>
</comment>
<evidence type="ECO:0000256" key="5">
    <source>
        <dbReference type="ARBA" id="ARBA00022857"/>
    </source>
</evidence>
<keyword evidence="6 8" id="KW-0560">Oxidoreductase</keyword>
<dbReference type="GO" id="GO:0046655">
    <property type="term" value="P:folic acid metabolic process"/>
    <property type="evidence" value="ECO:0007669"/>
    <property type="project" value="TreeGrafter"/>
</dbReference>
<evidence type="ECO:0000256" key="4">
    <source>
        <dbReference type="ARBA" id="ARBA00022563"/>
    </source>
</evidence>
<evidence type="ECO:0000259" key="10">
    <source>
        <dbReference type="PROSITE" id="PS51330"/>
    </source>
</evidence>
<keyword evidence="4 8" id="KW-0554">One-carbon metabolism</keyword>
<dbReference type="PANTHER" id="PTHR48069:SF3">
    <property type="entry name" value="DIHYDROFOLATE REDUCTASE"/>
    <property type="match status" value="1"/>
</dbReference>
<sequence length="166" mass="19013">MGITLIWAMSRNGVIGINNQLPWRIPADLKFFKEQTTGKTMIMGRKTWESLGCRPLPNRRSVVLTGDYAYEAEDADVVHSVEEALEYAQDGELMIIGGGAVFQLFLEYADTLLVTLIDQEFKGDAFFPKIDWTEFSLVSEIQGIRDDKNPYDYRFLTYNRQKNNAQ</sequence>
<dbReference type="FunFam" id="3.40.430.10:FF:000001">
    <property type="entry name" value="Dihydrofolate reductase"/>
    <property type="match status" value="1"/>
</dbReference>
<dbReference type="GO" id="GO:0046654">
    <property type="term" value="P:tetrahydrofolate biosynthetic process"/>
    <property type="evidence" value="ECO:0007669"/>
    <property type="project" value="UniProtKB-UniPathway"/>
</dbReference>
<keyword evidence="5 8" id="KW-0521">NADP</keyword>
<dbReference type="PIRSF" id="PIRSF000194">
    <property type="entry name" value="DHFR"/>
    <property type="match status" value="1"/>
</dbReference>
<evidence type="ECO:0000256" key="1">
    <source>
        <dbReference type="ARBA" id="ARBA00004903"/>
    </source>
</evidence>
<evidence type="ECO:0000256" key="6">
    <source>
        <dbReference type="ARBA" id="ARBA00023002"/>
    </source>
</evidence>
<proteinExistence type="inferred from homology"/>
<evidence type="ECO:0000256" key="2">
    <source>
        <dbReference type="ARBA" id="ARBA00009539"/>
    </source>
</evidence>
<dbReference type="GO" id="GO:0046452">
    <property type="term" value="P:dihydrofolate metabolic process"/>
    <property type="evidence" value="ECO:0007669"/>
    <property type="project" value="TreeGrafter"/>
</dbReference>
<dbReference type="PROSITE" id="PS51330">
    <property type="entry name" value="DHFR_2"/>
    <property type="match status" value="1"/>
</dbReference>
<dbReference type="UniPathway" id="UPA00077">
    <property type="reaction ID" value="UER00158"/>
</dbReference>
<dbReference type="InterPro" id="IPR001796">
    <property type="entry name" value="DHFR_dom"/>
</dbReference>
<dbReference type="EC" id="1.5.1.3" evidence="3 8"/>
<evidence type="ECO:0000256" key="9">
    <source>
        <dbReference type="RuleBase" id="RU004474"/>
    </source>
</evidence>
<keyword evidence="12" id="KW-1185">Reference proteome</keyword>
<dbReference type="Gene3D" id="3.40.430.10">
    <property type="entry name" value="Dihydrofolate Reductase, subunit A"/>
    <property type="match status" value="1"/>
</dbReference>
<dbReference type="CDD" id="cd00209">
    <property type="entry name" value="DHFR"/>
    <property type="match status" value="1"/>
</dbReference>
<evidence type="ECO:0000256" key="8">
    <source>
        <dbReference type="PIRNR" id="PIRNR000194"/>
    </source>
</evidence>
<dbReference type="GO" id="GO:0070401">
    <property type="term" value="F:NADP+ binding"/>
    <property type="evidence" value="ECO:0007669"/>
    <property type="project" value="UniProtKB-ARBA"/>
</dbReference>
<dbReference type="SUPFAM" id="SSF53597">
    <property type="entry name" value="Dihydrofolate reductase-like"/>
    <property type="match status" value="1"/>
</dbReference>
<dbReference type="InterPro" id="IPR012259">
    <property type="entry name" value="DHFR"/>
</dbReference>
<dbReference type="InterPro" id="IPR024072">
    <property type="entry name" value="DHFR-like_dom_sf"/>
</dbReference>